<dbReference type="InterPro" id="IPR001753">
    <property type="entry name" value="Enoyl-CoA_hydra/iso"/>
</dbReference>
<name>A0A5M3Y0U3_9ACTN</name>
<dbReference type="InterPro" id="IPR029045">
    <property type="entry name" value="ClpP/crotonase-like_dom_sf"/>
</dbReference>
<organism evidence="1 2">
    <name type="scientific">Acrocarpospora pleiomorpha</name>
    <dbReference type="NCBI Taxonomy" id="90975"/>
    <lineage>
        <taxon>Bacteria</taxon>
        <taxon>Bacillati</taxon>
        <taxon>Actinomycetota</taxon>
        <taxon>Actinomycetes</taxon>
        <taxon>Streptosporangiales</taxon>
        <taxon>Streptosporangiaceae</taxon>
        <taxon>Acrocarpospora</taxon>
    </lineage>
</organism>
<dbReference type="AlphaFoldDB" id="A0A5M3Y0U3"/>
<dbReference type="Proteomes" id="UP000377595">
    <property type="component" value="Unassembled WGS sequence"/>
</dbReference>
<evidence type="ECO:0008006" key="3">
    <source>
        <dbReference type="Google" id="ProtNLM"/>
    </source>
</evidence>
<dbReference type="RefSeq" id="WP_155350520.1">
    <property type="nucleotide sequence ID" value="NZ_BAAAHM010000048.1"/>
</dbReference>
<dbReference type="EMBL" id="BLAF01000073">
    <property type="protein sequence ID" value="GES25779.1"/>
    <property type="molecule type" value="Genomic_DNA"/>
</dbReference>
<accession>A0A5M3Y0U3</accession>
<gene>
    <name evidence="1" type="ORF">Aple_086780</name>
</gene>
<dbReference type="SUPFAM" id="SSF52096">
    <property type="entry name" value="ClpP/crotonase"/>
    <property type="match status" value="1"/>
</dbReference>
<sequence>MGAEVAVQDDVAVVTLRWPEKRNAVGPAEAEELALALTEAGTRSRAVVLTGEGAFCSGGDLRTFARLTREASAEEVMPIVYGKIHAVVRALRDCPVPTIAAVDGAAVGLGMDYALACDLRFVGPDGWMRQGWARAGLIAAGAGSYFLSGINDMLAWQLMLDQRRLDGPECETLGVAAFAPDGAYAAAHSVARQLAALPERTVAGYAALNRARRWPSDEYLTRCAQTQAQLLSSPEFRARVEEILGVVPSGSAKPATG</sequence>
<dbReference type="PANTHER" id="PTHR11941">
    <property type="entry name" value="ENOYL-COA HYDRATASE-RELATED"/>
    <property type="match status" value="1"/>
</dbReference>
<dbReference type="GO" id="GO:0003824">
    <property type="term" value="F:catalytic activity"/>
    <property type="evidence" value="ECO:0007669"/>
    <property type="project" value="UniProtKB-ARBA"/>
</dbReference>
<protein>
    <recommendedName>
        <fullName evidence="3">Enoyl-CoA hydratase</fullName>
    </recommendedName>
</protein>
<dbReference type="OrthoDB" id="9777711at2"/>
<comment type="caution">
    <text evidence="1">The sequence shown here is derived from an EMBL/GenBank/DDBJ whole genome shotgun (WGS) entry which is preliminary data.</text>
</comment>
<dbReference type="PANTHER" id="PTHR11941:SF133">
    <property type="entry name" value="1,2-EPOXYPHENYLACETYL-COA ISOMERASE"/>
    <property type="match status" value="1"/>
</dbReference>
<evidence type="ECO:0000313" key="2">
    <source>
        <dbReference type="Proteomes" id="UP000377595"/>
    </source>
</evidence>
<dbReference type="CDD" id="cd06558">
    <property type="entry name" value="crotonase-like"/>
    <property type="match status" value="1"/>
</dbReference>
<evidence type="ECO:0000313" key="1">
    <source>
        <dbReference type="EMBL" id="GES25779.1"/>
    </source>
</evidence>
<dbReference type="GO" id="GO:0006635">
    <property type="term" value="P:fatty acid beta-oxidation"/>
    <property type="evidence" value="ECO:0007669"/>
    <property type="project" value="TreeGrafter"/>
</dbReference>
<keyword evidence="2" id="KW-1185">Reference proteome</keyword>
<proteinExistence type="predicted"/>
<dbReference type="Gene3D" id="3.90.226.10">
    <property type="entry name" value="2-enoyl-CoA Hydratase, Chain A, domain 1"/>
    <property type="match status" value="1"/>
</dbReference>
<dbReference type="Pfam" id="PF00378">
    <property type="entry name" value="ECH_1"/>
    <property type="match status" value="1"/>
</dbReference>
<reference evidence="1 2" key="1">
    <citation type="submission" date="2019-10" db="EMBL/GenBank/DDBJ databases">
        <title>Whole genome shotgun sequence of Acrocarpospora pleiomorpha NBRC 16267.</title>
        <authorList>
            <person name="Ichikawa N."/>
            <person name="Kimura A."/>
            <person name="Kitahashi Y."/>
            <person name="Komaki H."/>
            <person name="Oguchi A."/>
        </authorList>
    </citation>
    <scope>NUCLEOTIDE SEQUENCE [LARGE SCALE GENOMIC DNA]</scope>
    <source>
        <strain evidence="1 2">NBRC 16267</strain>
    </source>
</reference>